<dbReference type="AlphaFoldDB" id="A0A517ZAL6"/>
<evidence type="ECO:0000259" key="4">
    <source>
        <dbReference type="Pfam" id="PF08669"/>
    </source>
</evidence>
<dbReference type="Pfam" id="PF08669">
    <property type="entry name" value="GCV_T_C"/>
    <property type="match status" value="1"/>
</dbReference>
<evidence type="ECO:0000256" key="2">
    <source>
        <dbReference type="SAM" id="MobiDB-lite"/>
    </source>
</evidence>
<dbReference type="GO" id="GO:0008168">
    <property type="term" value="F:methyltransferase activity"/>
    <property type="evidence" value="ECO:0007669"/>
    <property type="project" value="UniProtKB-KW"/>
</dbReference>
<reference evidence="5 6" key="1">
    <citation type="submission" date="2019-02" db="EMBL/GenBank/DDBJ databases">
        <title>Deep-cultivation of Planctomycetes and their phenomic and genomic characterization uncovers novel biology.</title>
        <authorList>
            <person name="Wiegand S."/>
            <person name="Jogler M."/>
            <person name="Boedeker C."/>
            <person name="Pinto D."/>
            <person name="Vollmers J."/>
            <person name="Rivas-Marin E."/>
            <person name="Kohn T."/>
            <person name="Peeters S.H."/>
            <person name="Heuer A."/>
            <person name="Rast P."/>
            <person name="Oberbeckmann S."/>
            <person name="Bunk B."/>
            <person name="Jeske O."/>
            <person name="Meyerdierks A."/>
            <person name="Storesund J.E."/>
            <person name="Kallscheuer N."/>
            <person name="Luecker S."/>
            <person name="Lage O.M."/>
            <person name="Pohl T."/>
            <person name="Merkel B.J."/>
            <person name="Hornburger P."/>
            <person name="Mueller R.-W."/>
            <person name="Bruemmer F."/>
            <person name="Labrenz M."/>
            <person name="Spormann A.M."/>
            <person name="Op den Camp H."/>
            <person name="Overmann J."/>
            <person name="Amann R."/>
            <person name="Jetten M.S.M."/>
            <person name="Mascher T."/>
            <person name="Medema M.H."/>
            <person name="Devos D.P."/>
            <person name="Kaster A.-K."/>
            <person name="Ovreas L."/>
            <person name="Rohde M."/>
            <person name="Galperin M.Y."/>
            <person name="Jogler C."/>
        </authorList>
    </citation>
    <scope>NUCLEOTIDE SEQUENCE [LARGE SCALE GENOMIC DNA]</scope>
    <source>
        <strain evidence="5 6">Mal4</strain>
    </source>
</reference>
<dbReference type="Gene3D" id="3.30.1360.120">
    <property type="entry name" value="Probable tRNA modification gtpase trme, domain 1"/>
    <property type="match status" value="1"/>
</dbReference>
<keyword evidence="1" id="KW-0809">Transit peptide</keyword>
<feature type="compositionally biased region" description="Basic and acidic residues" evidence="2">
    <location>
        <begin position="1"/>
        <end position="21"/>
    </location>
</feature>
<dbReference type="PANTHER" id="PTHR22602">
    <property type="entry name" value="TRANSFERASE CAF17, MITOCHONDRIAL-RELATED"/>
    <property type="match status" value="1"/>
</dbReference>
<dbReference type="GO" id="GO:0004047">
    <property type="term" value="F:aminomethyltransferase activity"/>
    <property type="evidence" value="ECO:0007669"/>
    <property type="project" value="UniProtKB-EC"/>
</dbReference>
<evidence type="ECO:0000313" key="5">
    <source>
        <dbReference type="EMBL" id="QDU39471.1"/>
    </source>
</evidence>
<keyword evidence="5" id="KW-0808">Transferase</keyword>
<dbReference type="EC" id="2.1.2.10" evidence="5"/>
<dbReference type="PIRSF" id="PIRSF006487">
    <property type="entry name" value="GcvT"/>
    <property type="match status" value="1"/>
</dbReference>
<keyword evidence="5" id="KW-0489">Methyltransferase</keyword>
<dbReference type="Pfam" id="PF01571">
    <property type="entry name" value="GCV_T"/>
    <property type="match status" value="1"/>
</dbReference>
<dbReference type="KEGG" id="mri:Mal4_38160"/>
<accession>A0A517ZAL6</accession>
<dbReference type="EMBL" id="CP036275">
    <property type="protein sequence ID" value="QDU39471.1"/>
    <property type="molecule type" value="Genomic_DNA"/>
</dbReference>
<proteinExistence type="predicted"/>
<dbReference type="GO" id="GO:0016226">
    <property type="term" value="P:iron-sulfur cluster assembly"/>
    <property type="evidence" value="ECO:0007669"/>
    <property type="project" value="TreeGrafter"/>
</dbReference>
<dbReference type="InterPro" id="IPR045179">
    <property type="entry name" value="YgfZ/GcvT"/>
</dbReference>
<evidence type="ECO:0000259" key="3">
    <source>
        <dbReference type="Pfam" id="PF01571"/>
    </source>
</evidence>
<keyword evidence="6" id="KW-1185">Reference proteome</keyword>
<sequence>MSIEDLRKRQQEQSARWESDRSVAPADFGAPAEEYRAATTAAALFDLTVRSHIELTGADRATFLHNFCTNDIKRLAPGQGCEAFITSIKGRILGHVLVFATDTSLWLESDAGTEGELVAHLDKYLIVEDVEIHRRSSEEAELLCVGPEAAGRLNDVLGIDTAAIPADGVTPSEFEEQPVQVRRTSFTGYPEWAVVAPVAILPVLWSRLTEAGLRSAGALAFEALRIQAGMPRVGVDISEENIAQEANRTEEAISFTKGCYLGQEPIARLDALGHVNKLLCVLRIESDQVPAAGATVVDDGGKDLGRITSATVSPESGQVVALGILKASHAKPETAVAVRGEGDAALVARVASTQPS</sequence>
<dbReference type="SUPFAM" id="SSF101790">
    <property type="entry name" value="Aminomethyltransferase beta-barrel domain"/>
    <property type="match status" value="1"/>
</dbReference>
<organism evidence="5 6">
    <name type="scientific">Maioricimonas rarisocia</name>
    <dbReference type="NCBI Taxonomy" id="2528026"/>
    <lineage>
        <taxon>Bacteria</taxon>
        <taxon>Pseudomonadati</taxon>
        <taxon>Planctomycetota</taxon>
        <taxon>Planctomycetia</taxon>
        <taxon>Planctomycetales</taxon>
        <taxon>Planctomycetaceae</taxon>
        <taxon>Maioricimonas</taxon>
    </lineage>
</organism>
<dbReference type="InterPro" id="IPR029043">
    <property type="entry name" value="GcvT/YgfZ_C"/>
</dbReference>
<dbReference type="SUPFAM" id="SSF103025">
    <property type="entry name" value="Folate-binding domain"/>
    <property type="match status" value="1"/>
</dbReference>
<feature type="region of interest" description="Disordered" evidence="2">
    <location>
        <begin position="1"/>
        <end position="23"/>
    </location>
</feature>
<feature type="domain" description="GCVT N-terminal" evidence="3">
    <location>
        <begin position="28"/>
        <end position="247"/>
    </location>
</feature>
<dbReference type="PANTHER" id="PTHR22602:SF0">
    <property type="entry name" value="TRANSFERASE CAF17, MITOCHONDRIAL-RELATED"/>
    <property type="match status" value="1"/>
</dbReference>
<evidence type="ECO:0000313" key="6">
    <source>
        <dbReference type="Proteomes" id="UP000320496"/>
    </source>
</evidence>
<gene>
    <name evidence="5" type="primary">gcvT_1</name>
    <name evidence="5" type="ORF">Mal4_38160</name>
</gene>
<dbReference type="GO" id="GO:0032259">
    <property type="term" value="P:methylation"/>
    <property type="evidence" value="ECO:0007669"/>
    <property type="project" value="UniProtKB-KW"/>
</dbReference>
<feature type="domain" description="Aminomethyltransferase C-terminal" evidence="4">
    <location>
        <begin position="279"/>
        <end position="350"/>
    </location>
</feature>
<dbReference type="InterPro" id="IPR017703">
    <property type="entry name" value="YgfZ/GCV_T_CS"/>
</dbReference>
<dbReference type="InterPro" id="IPR013977">
    <property type="entry name" value="GcvT_C"/>
</dbReference>
<dbReference type="RefSeq" id="WP_197443588.1">
    <property type="nucleotide sequence ID" value="NZ_CP036275.1"/>
</dbReference>
<dbReference type="Proteomes" id="UP000320496">
    <property type="component" value="Chromosome"/>
</dbReference>
<evidence type="ECO:0000256" key="1">
    <source>
        <dbReference type="ARBA" id="ARBA00022946"/>
    </source>
</evidence>
<dbReference type="NCBIfam" id="TIGR03317">
    <property type="entry name" value="ygfZ_signature"/>
    <property type="match status" value="1"/>
</dbReference>
<name>A0A517ZAL6_9PLAN</name>
<dbReference type="InterPro" id="IPR006222">
    <property type="entry name" value="GCVT_N"/>
</dbReference>
<dbReference type="InterPro" id="IPR027266">
    <property type="entry name" value="TrmE/GcvT-like"/>
</dbReference>
<protein>
    <submittedName>
        <fullName evidence="5">Aminomethyltransferase</fullName>
        <ecNumber evidence="5">2.1.2.10</ecNumber>
    </submittedName>
</protein>